<feature type="domain" description="Aminoacyl-transfer RNA synthetases class-II family profile" evidence="16">
    <location>
        <begin position="172"/>
        <end position="412"/>
    </location>
</feature>
<feature type="binding site" evidence="12">
    <location>
        <begin position="233"/>
        <end position="235"/>
    </location>
    <ligand>
        <name>L-serine</name>
        <dbReference type="ChEBI" id="CHEBI:33384"/>
    </ligand>
</feature>
<comment type="subcellular location">
    <subcellularLocation>
        <location evidence="1 12">Cytoplasm</location>
    </subcellularLocation>
</comment>
<dbReference type="Gene3D" id="3.30.930.10">
    <property type="entry name" value="Bira Bifunctional Protein, Domain 2"/>
    <property type="match status" value="1"/>
</dbReference>
<evidence type="ECO:0000256" key="14">
    <source>
        <dbReference type="PIRSR" id="PIRSR001529-2"/>
    </source>
</evidence>
<feature type="binding site" evidence="12">
    <location>
        <position position="387"/>
    </location>
    <ligand>
        <name>L-serine</name>
        <dbReference type="ChEBI" id="CHEBI:33384"/>
    </ligand>
</feature>
<organism evidence="17 18">
    <name type="scientific">Buchnera aphidicola</name>
    <name type="common">Brevicoryne brassicae</name>
    <dbReference type="NCBI Taxonomy" id="911343"/>
    <lineage>
        <taxon>Bacteria</taxon>
        <taxon>Pseudomonadati</taxon>
        <taxon>Pseudomonadota</taxon>
        <taxon>Gammaproteobacteria</taxon>
        <taxon>Enterobacterales</taxon>
        <taxon>Erwiniaceae</taxon>
        <taxon>Buchnera</taxon>
    </lineage>
</organism>
<evidence type="ECO:0000256" key="1">
    <source>
        <dbReference type="ARBA" id="ARBA00004496"/>
    </source>
</evidence>
<comment type="caution">
    <text evidence="12">Lacks conserved residue(s) required for the propagation of feature annotation.</text>
</comment>
<dbReference type="SUPFAM" id="SSF46589">
    <property type="entry name" value="tRNA-binding arm"/>
    <property type="match status" value="1"/>
</dbReference>
<dbReference type="PANTHER" id="PTHR43697:SF1">
    <property type="entry name" value="SERINE--TRNA LIGASE"/>
    <property type="match status" value="1"/>
</dbReference>
<accession>A0AAJ5PTT4</accession>
<evidence type="ECO:0000256" key="3">
    <source>
        <dbReference type="ARBA" id="ARBA00010728"/>
    </source>
</evidence>
<evidence type="ECO:0000313" key="17">
    <source>
        <dbReference type="EMBL" id="WAI18698.1"/>
    </source>
</evidence>
<dbReference type="HAMAP" id="MF_00176">
    <property type="entry name" value="Ser_tRNA_synth_type1"/>
    <property type="match status" value="1"/>
</dbReference>
<evidence type="ECO:0000256" key="10">
    <source>
        <dbReference type="ARBA" id="ARBA00047929"/>
    </source>
</evidence>
<dbReference type="AlphaFoldDB" id="A0AAJ5PTT4"/>
<comment type="catalytic activity">
    <reaction evidence="11 12">
        <text>tRNA(Ser) + L-serine + ATP = L-seryl-tRNA(Ser) + AMP + diphosphate + H(+)</text>
        <dbReference type="Rhea" id="RHEA:12292"/>
        <dbReference type="Rhea" id="RHEA-COMP:9669"/>
        <dbReference type="Rhea" id="RHEA-COMP:9703"/>
        <dbReference type="ChEBI" id="CHEBI:15378"/>
        <dbReference type="ChEBI" id="CHEBI:30616"/>
        <dbReference type="ChEBI" id="CHEBI:33019"/>
        <dbReference type="ChEBI" id="CHEBI:33384"/>
        <dbReference type="ChEBI" id="CHEBI:78442"/>
        <dbReference type="ChEBI" id="CHEBI:78533"/>
        <dbReference type="ChEBI" id="CHEBI:456215"/>
        <dbReference type="EC" id="6.1.1.11"/>
    </reaction>
</comment>
<dbReference type="RefSeq" id="WP_158365706.1">
    <property type="nucleotide sequence ID" value="NZ_CP034882.1"/>
</dbReference>
<evidence type="ECO:0000256" key="11">
    <source>
        <dbReference type="ARBA" id="ARBA00048823"/>
    </source>
</evidence>
<dbReference type="EMBL" id="CP113406">
    <property type="protein sequence ID" value="WAI18698.1"/>
    <property type="molecule type" value="Genomic_DNA"/>
</dbReference>
<dbReference type="InterPro" id="IPR045864">
    <property type="entry name" value="aa-tRNA-synth_II/BPL/LPL"/>
</dbReference>
<evidence type="ECO:0000256" key="7">
    <source>
        <dbReference type="ARBA" id="ARBA00022840"/>
    </source>
</evidence>
<comment type="function">
    <text evidence="12">Catalyzes the attachment of serine to tRNA(Ser). Is also able to aminoacylate tRNA(Sec) with serine, to form the misacylated tRNA L-seryl-tRNA(Sec), which will be further converted into selenocysteinyl-tRNA(Sec).</text>
</comment>
<dbReference type="InterPro" id="IPR002314">
    <property type="entry name" value="aa-tRNA-synt_IIb"/>
</dbReference>
<name>A0AAJ5PTT4_9GAMM</name>
<feature type="binding site" evidence="12 14">
    <location>
        <begin position="264"/>
        <end position="266"/>
    </location>
    <ligand>
        <name>ATP</name>
        <dbReference type="ChEBI" id="CHEBI:30616"/>
    </ligand>
</feature>
<dbReference type="InterPro" id="IPR042103">
    <property type="entry name" value="SerRS_1_N_sf"/>
</dbReference>
<feature type="coiled-coil region" evidence="15">
    <location>
        <begin position="30"/>
        <end position="95"/>
    </location>
</feature>
<evidence type="ECO:0000256" key="4">
    <source>
        <dbReference type="ARBA" id="ARBA00022490"/>
    </source>
</evidence>
<comment type="similarity">
    <text evidence="3 12">Belongs to the class-II aminoacyl-tRNA synthetase family. Type-1 seryl-tRNA synthetase subfamily.</text>
</comment>
<keyword evidence="8 12" id="KW-0648">Protein biosynthesis</keyword>
<keyword evidence="9 12" id="KW-0030">Aminoacyl-tRNA synthetase</keyword>
<evidence type="ECO:0000256" key="6">
    <source>
        <dbReference type="ARBA" id="ARBA00022741"/>
    </source>
</evidence>
<dbReference type="InterPro" id="IPR002317">
    <property type="entry name" value="Ser-tRNA-ligase_type_1"/>
</dbReference>
<comment type="pathway">
    <text evidence="2 12">Aminoacyl-tRNA biosynthesis; selenocysteinyl-tRNA(Sec) biosynthesis; L-seryl-tRNA(Sec) from L-serine and tRNA(Sec): step 1/1.</text>
</comment>
<dbReference type="PROSITE" id="PS50862">
    <property type="entry name" value="AA_TRNA_LIGASE_II"/>
    <property type="match status" value="1"/>
</dbReference>
<evidence type="ECO:0000259" key="16">
    <source>
        <dbReference type="PROSITE" id="PS50862"/>
    </source>
</evidence>
<dbReference type="EC" id="6.1.1.11" evidence="12"/>
<evidence type="ECO:0000256" key="9">
    <source>
        <dbReference type="ARBA" id="ARBA00023146"/>
    </source>
</evidence>
<comment type="subunit">
    <text evidence="12">Homodimer. The tRNA molecule binds across the dimer.</text>
</comment>
<dbReference type="InterPro" id="IPR006195">
    <property type="entry name" value="aa-tRNA-synth_II"/>
</dbReference>
<evidence type="ECO:0000256" key="2">
    <source>
        <dbReference type="ARBA" id="ARBA00005045"/>
    </source>
</evidence>
<reference evidence="17" key="1">
    <citation type="submission" date="2022-11" db="EMBL/GenBank/DDBJ databases">
        <title>The whole genome sequencing of pests is an important tool to study the evolution of the plant-insect interaction and insecticide resistance.</title>
        <authorList>
            <person name="Kananovich Y."/>
        </authorList>
    </citation>
    <scope>NUCLEOTIDE SEQUENCE</scope>
    <source>
        <strain evidence="17">BSU_Bre_2018</strain>
    </source>
</reference>
<dbReference type="Pfam" id="PF00587">
    <property type="entry name" value="tRNA-synt_2b"/>
    <property type="match status" value="1"/>
</dbReference>
<dbReference type="PIRSF" id="PIRSF001529">
    <property type="entry name" value="Ser-tRNA-synth_IIa"/>
    <property type="match status" value="1"/>
</dbReference>
<dbReference type="GO" id="GO:0004828">
    <property type="term" value="F:serine-tRNA ligase activity"/>
    <property type="evidence" value="ECO:0007669"/>
    <property type="project" value="UniProtKB-UniRule"/>
</dbReference>
<comment type="catalytic activity">
    <reaction evidence="10 12">
        <text>tRNA(Sec) + L-serine + ATP = L-seryl-tRNA(Sec) + AMP + diphosphate + H(+)</text>
        <dbReference type="Rhea" id="RHEA:42580"/>
        <dbReference type="Rhea" id="RHEA-COMP:9742"/>
        <dbReference type="Rhea" id="RHEA-COMP:10128"/>
        <dbReference type="ChEBI" id="CHEBI:15378"/>
        <dbReference type="ChEBI" id="CHEBI:30616"/>
        <dbReference type="ChEBI" id="CHEBI:33019"/>
        <dbReference type="ChEBI" id="CHEBI:33384"/>
        <dbReference type="ChEBI" id="CHEBI:78442"/>
        <dbReference type="ChEBI" id="CHEBI:78533"/>
        <dbReference type="ChEBI" id="CHEBI:456215"/>
        <dbReference type="EC" id="6.1.1.11"/>
    </reaction>
</comment>
<dbReference type="InterPro" id="IPR015866">
    <property type="entry name" value="Ser-tRNA-synth_1_N"/>
</dbReference>
<evidence type="ECO:0000256" key="13">
    <source>
        <dbReference type="PIRSR" id="PIRSR001529-1"/>
    </source>
</evidence>
<dbReference type="SUPFAM" id="SSF55681">
    <property type="entry name" value="Class II aaRS and biotin synthetases"/>
    <property type="match status" value="1"/>
</dbReference>
<dbReference type="Proteomes" id="UP001163440">
    <property type="component" value="Chromosome"/>
</dbReference>
<keyword evidence="7 12" id="KW-0067">ATP-binding</keyword>
<evidence type="ECO:0000256" key="8">
    <source>
        <dbReference type="ARBA" id="ARBA00022917"/>
    </source>
</evidence>
<keyword evidence="4 12" id="KW-0963">Cytoplasm</keyword>
<dbReference type="GO" id="GO:0006434">
    <property type="term" value="P:seryl-tRNA aminoacylation"/>
    <property type="evidence" value="ECO:0007669"/>
    <property type="project" value="UniProtKB-UniRule"/>
</dbReference>
<keyword evidence="15" id="KW-0175">Coiled coil</keyword>
<evidence type="ECO:0000256" key="5">
    <source>
        <dbReference type="ARBA" id="ARBA00022598"/>
    </source>
</evidence>
<feature type="binding site" evidence="12 14">
    <location>
        <begin position="351"/>
        <end position="354"/>
    </location>
    <ligand>
        <name>ATP</name>
        <dbReference type="ChEBI" id="CHEBI:30616"/>
    </ligand>
</feature>
<evidence type="ECO:0000256" key="15">
    <source>
        <dbReference type="SAM" id="Coils"/>
    </source>
</evidence>
<comment type="domain">
    <text evidence="12">Consists of two distinct domains, a catalytic core and a N-terminal extension that is involved in tRNA binding.</text>
</comment>
<sequence>MLNPYLLRNELKLVAKKLLKKNYKLDICAISSMEDKRKELQIKTEQLQNEHNILSNMFRDQKNTNKKNENLKNKIIKLSEILKIFKNKLNSLKEKIHNFSIHIPNIPLDDVPEGKTSMDNKKIKYWGQKRKYNFTVKDHIEIGKKFNELDWESSAKISGSRFVVMKGNIALLHRALSQFMLDLHTLKHGYIETYVPYLVHPDALYGTGQLPKFSDDLFHINFIDKNSYILIPTAEVPLTNLVSNQIIDETDLPIMLVAHTPCFRSESSSYGRDVKGLIRLHQFDKVELVQIVQPEKSLEMLEKLTNHAEQVLQLLDLPYRKILLCTGDMSFSSAKTYDLEVWFPSKKKYVEISSCSNMTDFQARRIKARYRKKHEKKNFFVHTLNGSGLAIGRTLAAIIENYQLSDGRIEIPKILQKKYMKGLEFIN</sequence>
<keyword evidence="6 12" id="KW-0547">Nucleotide-binding</keyword>
<feature type="binding site" evidence="13">
    <location>
        <position position="264"/>
    </location>
    <ligand>
        <name>L-serine</name>
        <dbReference type="ChEBI" id="CHEBI:33384"/>
    </ligand>
</feature>
<feature type="binding site" evidence="13">
    <location>
        <position position="385"/>
    </location>
    <ligand>
        <name>L-serine</name>
        <dbReference type="ChEBI" id="CHEBI:33384"/>
    </ligand>
</feature>
<protein>
    <recommendedName>
        <fullName evidence="12">Serine--tRNA ligase</fullName>
        <ecNumber evidence="12">6.1.1.11</ecNumber>
    </recommendedName>
    <alternativeName>
        <fullName evidence="12">Seryl-tRNA synthetase</fullName>
        <shortName evidence="12">SerRS</shortName>
    </alternativeName>
    <alternativeName>
        <fullName evidence="12">Seryl-tRNA(Ser/Sec) synthetase</fullName>
    </alternativeName>
</protein>
<evidence type="ECO:0000256" key="12">
    <source>
        <dbReference type="HAMAP-Rule" id="MF_00176"/>
    </source>
</evidence>
<dbReference type="GO" id="GO:0016260">
    <property type="term" value="P:selenocysteine biosynthetic process"/>
    <property type="evidence" value="ECO:0007669"/>
    <property type="project" value="UniProtKB-UniRule"/>
</dbReference>
<dbReference type="NCBIfam" id="TIGR00414">
    <property type="entry name" value="serS"/>
    <property type="match status" value="1"/>
</dbReference>
<dbReference type="Gene3D" id="1.10.287.40">
    <property type="entry name" value="Serine-tRNA synthetase, tRNA binding domain"/>
    <property type="match status" value="1"/>
</dbReference>
<feature type="binding site" evidence="13">
    <location>
        <position position="233"/>
    </location>
    <ligand>
        <name>L-serine</name>
        <dbReference type="ChEBI" id="CHEBI:33384"/>
    </ligand>
</feature>
<dbReference type="PRINTS" id="PR00981">
    <property type="entry name" value="TRNASYNTHSER"/>
</dbReference>
<dbReference type="InterPro" id="IPR010978">
    <property type="entry name" value="tRNA-bd_arm"/>
</dbReference>
<dbReference type="GO" id="GO:0005524">
    <property type="term" value="F:ATP binding"/>
    <property type="evidence" value="ECO:0007669"/>
    <property type="project" value="UniProtKB-UniRule"/>
</dbReference>
<gene>
    <name evidence="12 17" type="primary">serS</name>
    <name evidence="17" type="ORF">OW720_01615</name>
</gene>
<keyword evidence="5 12" id="KW-0436">Ligase</keyword>
<evidence type="ECO:0000313" key="18">
    <source>
        <dbReference type="Proteomes" id="UP001163440"/>
    </source>
</evidence>
<dbReference type="InterPro" id="IPR033729">
    <property type="entry name" value="SerRS_core"/>
</dbReference>
<dbReference type="PANTHER" id="PTHR43697">
    <property type="entry name" value="SERYL-TRNA SYNTHETASE"/>
    <property type="match status" value="1"/>
</dbReference>
<proteinExistence type="inferred from homology"/>
<dbReference type="Pfam" id="PF02403">
    <property type="entry name" value="Seryl_tRNA_N"/>
    <property type="match status" value="1"/>
</dbReference>
<dbReference type="GO" id="GO:0005737">
    <property type="term" value="C:cytoplasm"/>
    <property type="evidence" value="ECO:0007669"/>
    <property type="project" value="UniProtKB-SubCell"/>
</dbReference>
<feature type="binding site" evidence="12 13">
    <location>
        <position position="287"/>
    </location>
    <ligand>
        <name>L-serine</name>
        <dbReference type="ChEBI" id="CHEBI:33384"/>
    </ligand>
</feature>
<dbReference type="CDD" id="cd00770">
    <property type="entry name" value="SerRS_core"/>
    <property type="match status" value="1"/>
</dbReference>